<accession>A0A4Q2JEH9</accession>
<protein>
    <submittedName>
        <fullName evidence="1">Glycosyltransferase</fullName>
    </submittedName>
</protein>
<name>A0A4Q2JEH9_9MICO</name>
<sequence length="328" mass="35546">MTDGRGLFEHALYAQPRRAHGYCVDDVARALVVVVRAQSSWPVVQRLGETYLRFVEGAVIADGRAHNRMNEAGEWTDEPGIGDWWGRAVAALGAVVADPSDPTARLRATRALQHALAQRPTEVRTLSFAVVGAADLLAVRPRSSLAREFLTYALARLPRHRIAEWDWPEPRLRYANASLPEALMVAGRALGDEDAVDRGLGFLRFLLELETRDGHLSVTGHCGRGPDGIGPGFDQQPIEAAAMADACARAFRLTDDPYWRAGVARALGWFTGDNDLGIAMTDPLTGAGFDGLEPGGRNENRGAESTLAALSTFQRAREVGLSPRTGRS</sequence>
<organism evidence="1 2">
    <name type="scientific">Agromyces binzhouensis</name>
    <dbReference type="NCBI Taxonomy" id="1817495"/>
    <lineage>
        <taxon>Bacteria</taxon>
        <taxon>Bacillati</taxon>
        <taxon>Actinomycetota</taxon>
        <taxon>Actinomycetes</taxon>
        <taxon>Micrococcales</taxon>
        <taxon>Microbacteriaceae</taxon>
        <taxon>Agromyces</taxon>
    </lineage>
</organism>
<dbReference type="GO" id="GO:0016740">
    <property type="term" value="F:transferase activity"/>
    <property type="evidence" value="ECO:0007669"/>
    <property type="project" value="UniProtKB-KW"/>
</dbReference>
<comment type="caution">
    <text evidence="1">The sequence shown here is derived from an EMBL/GenBank/DDBJ whole genome shotgun (WGS) entry which is preliminary data.</text>
</comment>
<evidence type="ECO:0000313" key="2">
    <source>
        <dbReference type="Proteomes" id="UP000292881"/>
    </source>
</evidence>
<keyword evidence="1" id="KW-0808">Transferase</keyword>
<dbReference type="EMBL" id="SDPL01000230">
    <property type="protein sequence ID" value="RXZ46151.1"/>
    <property type="molecule type" value="Genomic_DNA"/>
</dbReference>
<evidence type="ECO:0000313" key="1">
    <source>
        <dbReference type="EMBL" id="RXZ46151.1"/>
    </source>
</evidence>
<dbReference type="Proteomes" id="UP000292881">
    <property type="component" value="Unassembled WGS sequence"/>
</dbReference>
<dbReference type="AlphaFoldDB" id="A0A4Q2JEH9"/>
<gene>
    <name evidence="1" type="ORF">ESO86_11430</name>
</gene>
<proteinExistence type="predicted"/>
<reference evidence="1 2" key="1">
    <citation type="submission" date="2019-01" db="EMBL/GenBank/DDBJ databases">
        <authorList>
            <person name="Li J."/>
        </authorList>
    </citation>
    <scope>NUCLEOTIDE SEQUENCE [LARGE SCALE GENOMIC DNA]</scope>
    <source>
        <strain evidence="1 2">CGMCC 4.7180</strain>
    </source>
</reference>
<dbReference type="OrthoDB" id="7540161at2"/>
<keyword evidence="2" id="KW-1185">Reference proteome</keyword>